<dbReference type="RefSeq" id="WP_217897081.1">
    <property type="nucleotide sequence ID" value="NZ_FZOU01000011.1"/>
</dbReference>
<dbReference type="EMBL" id="FZOU01000011">
    <property type="protein sequence ID" value="SNT39749.1"/>
    <property type="molecule type" value="Genomic_DNA"/>
</dbReference>
<sequence>MPLTIAAIRTGTDPQGPLPEGSFHRTLDEQIVCQKCDATYNLVADYEQSTTKFFEEDSRRYLQLLRKTIAMGHIQGHKFSHFETNGVVVQAITKSDGPVELGAKPRRAGVE</sequence>
<evidence type="ECO:0000313" key="2">
    <source>
        <dbReference type="Proteomes" id="UP000198356"/>
    </source>
</evidence>
<evidence type="ECO:0000313" key="1">
    <source>
        <dbReference type="EMBL" id="SNT39749.1"/>
    </source>
</evidence>
<protein>
    <submittedName>
        <fullName evidence="1">Uncharacterized protein</fullName>
    </submittedName>
</protein>
<dbReference type="AlphaFoldDB" id="A0A239MD44"/>
<dbReference type="Proteomes" id="UP000198356">
    <property type="component" value="Unassembled WGS sequence"/>
</dbReference>
<reference evidence="1 2" key="1">
    <citation type="submission" date="2017-06" db="EMBL/GenBank/DDBJ databases">
        <authorList>
            <person name="Kim H.J."/>
            <person name="Triplett B.A."/>
        </authorList>
    </citation>
    <scope>NUCLEOTIDE SEQUENCE [LARGE SCALE GENOMIC DNA]</scope>
    <source>
        <strain evidence="1 2">DSM 18704</strain>
    </source>
</reference>
<name>A0A239MD44_9BACT</name>
<proteinExistence type="predicted"/>
<organism evidence="1 2">
    <name type="scientific">Granulicella rosea</name>
    <dbReference type="NCBI Taxonomy" id="474952"/>
    <lineage>
        <taxon>Bacteria</taxon>
        <taxon>Pseudomonadati</taxon>
        <taxon>Acidobacteriota</taxon>
        <taxon>Terriglobia</taxon>
        <taxon>Terriglobales</taxon>
        <taxon>Acidobacteriaceae</taxon>
        <taxon>Granulicella</taxon>
    </lineage>
</organism>
<gene>
    <name evidence="1" type="ORF">SAMN05421770_11140</name>
</gene>
<keyword evidence="2" id="KW-1185">Reference proteome</keyword>
<accession>A0A239MD44</accession>